<name>A0ACB8XMP9_ARCLA</name>
<dbReference type="Proteomes" id="UP001055879">
    <property type="component" value="Linkage Group LG16"/>
</dbReference>
<comment type="caution">
    <text evidence="1">The sequence shown here is derived from an EMBL/GenBank/DDBJ whole genome shotgun (WGS) entry which is preliminary data.</text>
</comment>
<evidence type="ECO:0000313" key="1">
    <source>
        <dbReference type="EMBL" id="KAI3669491.1"/>
    </source>
</evidence>
<proteinExistence type="predicted"/>
<dbReference type="EMBL" id="CM042062">
    <property type="protein sequence ID" value="KAI3669491.1"/>
    <property type="molecule type" value="Genomic_DNA"/>
</dbReference>
<organism evidence="1 2">
    <name type="scientific">Arctium lappa</name>
    <name type="common">Greater burdock</name>
    <name type="synonym">Lappa major</name>
    <dbReference type="NCBI Taxonomy" id="4217"/>
    <lineage>
        <taxon>Eukaryota</taxon>
        <taxon>Viridiplantae</taxon>
        <taxon>Streptophyta</taxon>
        <taxon>Embryophyta</taxon>
        <taxon>Tracheophyta</taxon>
        <taxon>Spermatophyta</taxon>
        <taxon>Magnoliopsida</taxon>
        <taxon>eudicotyledons</taxon>
        <taxon>Gunneridae</taxon>
        <taxon>Pentapetalae</taxon>
        <taxon>asterids</taxon>
        <taxon>campanulids</taxon>
        <taxon>Asterales</taxon>
        <taxon>Asteraceae</taxon>
        <taxon>Carduoideae</taxon>
        <taxon>Cardueae</taxon>
        <taxon>Arctiinae</taxon>
        <taxon>Arctium</taxon>
    </lineage>
</organism>
<reference evidence="1 2" key="2">
    <citation type="journal article" date="2022" name="Mol. Ecol. Resour.">
        <title>The genomes of chicory, endive, great burdock and yacon provide insights into Asteraceae paleo-polyploidization history and plant inulin production.</title>
        <authorList>
            <person name="Fan W."/>
            <person name="Wang S."/>
            <person name="Wang H."/>
            <person name="Wang A."/>
            <person name="Jiang F."/>
            <person name="Liu H."/>
            <person name="Zhao H."/>
            <person name="Xu D."/>
            <person name="Zhang Y."/>
        </authorList>
    </citation>
    <scope>NUCLEOTIDE SEQUENCE [LARGE SCALE GENOMIC DNA]</scope>
    <source>
        <strain evidence="2">cv. Niubang</strain>
    </source>
</reference>
<protein>
    <submittedName>
        <fullName evidence="1">Uncharacterized protein</fullName>
    </submittedName>
</protein>
<sequence>MANRRGIEEVRDGEDLKFGGDGETFGGEVQGRRPPRTAHATAWNNKGQPLPRFGDWSEADEDAKPYTNIFNKVRKDRFYSTDENVENLDFGQDANRLDYFKVAPFNLHGDDKLNEIASYGGGGRTRQLAIENFANNDTRSGVKVVVTLEDWTKERLLPMLLMVLLKSLSLVKKEASNDGDGGRNVG</sequence>
<gene>
    <name evidence="1" type="ORF">L6452_40727</name>
</gene>
<keyword evidence="2" id="KW-1185">Reference proteome</keyword>
<accession>A0ACB8XMP9</accession>
<evidence type="ECO:0000313" key="2">
    <source>
        <dbReference type="Proteomes" id="UP001055879"/>
    </source>
</evidence>
<reference evidence="2" key="1">
    <citation type="journal article" date="2022" name="Mol. Ecol. Resour.">
        <title>The genomes of chicory, endive, great burdock and yacon provide insights into Asteraceae palaeo-polyploidization history and plant inulin production.</title>
        <authorList>
            <person name="Fan W."/>
            <person name="Wang S."/>
            <person name="Wang H."/>
            <person name="Wang A."/>
            <person name="Jiang F."/>
            <person name="Liu H."/>
            <person name="Zhao H."/>
            <person name="Xu D."/>
            <person name="Zhang Y."/>
        </authorList>
    </citation>
    <scope>NUCLEOTIDE SEQUENCE [LARGE SCALE GENOMIC DNA]</scope>
    <source>
        <strain evidence="2">cv. Niubang</strain>
    </source>
</reference>